<keyword evidence="9 10" id="KW-0539">Nucleus</keyword>
<evidence type="ECO:0000313" key="17">
    <source>
        <dbReference type="Proteomes" id="UP000549394"/>
    </source>
</evidence>
<feature type="region of interest" description="Disordered" evidence="13">
    <location>
        <begin position="82"/>
        <end position="110"/>
    </location>
</feature>
<keyword evidence="5" id="KW-0175">Coiled coil</keyword>
<dbReference type="InterPro" id="IPR001356">
    <property type="entry name" value="HD"/>
</dbReference>
<dbReference type="Gene3D" id="1.10.260.40">
    <property type="entry name" value="lambda repressor-like DNA-binding domains"/>
    <property type="match status" value="3"/>
</dbReference>
<evidence type="ECO:0000256" key="7">
    <source>
        <dbReference type="ARBA" id="ARBA00023155"/>
    </source>
</evidence>
<evidence type="ECO:0000256" key="12">
    <source>
        <dbReference type="RuleBase" id="RU361129"/>
    </source>
</evidence>
<dbReference type="Pfam" id="PF02376">
    <property type="entry name" value="CUT"/>
    <property type="match status" value="3"/>
</dbReference>
<name>A0A7I8VYA2_9ANNE</name>
<dbReference type="InterPro" id="IPR010982">
    <property type="entry name" value="Lambda_DNA-bd_dom_sf"/>
</dbReference>
<feature type="region of interest" description="Disordered" evidence="13">
    <location>
        <begin position="630"/>
        <end position="666"/>
    </location>
</feature>
<dbReference type="PROSITE" id="PS50071">
    <property type="entry name" value="HOMEOBOX_2"/>
    <property type="match status" value="1"/>
</dbReference>
<dbReference type="GO" id="GO:0005634">
    <property type="term" value="C:nucleus"/>
    <property type="evidence" value="ECO:0007669"/>
    <property type="project" value="UniProtKB-SubCell"/>
</dbReference>
<keyword evidence="4 12" id="KW-0805">Transcription regulation</keyword>
<evidence type="ECO:0000256" key="8">
    <source>
        <dbReference type="ARBA" id="ARBA00023163"/>
    </source>
</evidence>
<evidence type="ECO:0000256" key="5">
    <source>
        <dbReference type="ARBA" id="ARBA00023054"/>
    </source>
</evidence>
<keyword evidence="8 12" id="KW-0804">Transcription</keyword>
<evidence type="ECO:0000313" key="16">
    <source>
        <dbReference type="EMBL" id="CAD5120722.1"/>
    </source>
</evidence>
<feature type="compositionally biased region" description="Polar residues" evidence="13">
    <location>
        <begin position="529"/>
        <end position="546"/>
    </location>
</feature>
<comment type="similarity">
    <text evidence="2 12">Belongs to the CUT homeobox family.</text>
</comment>
<dbReference type="Pfam" id="PF00046">
    <property type="entry name" value="Homeodomain"/>
    <property type="match status" value="1"/>
</dbReference>
<dbReference type="EMBL" id="CAJFCJ010000013">
    <property type="protein sequence ID" value="CAD5120722.1"/>
    <property type="molecule type" value="Genomic_DNA"/>
</dbReference>
<dbReference type="Gene3D" id="1.10.10.60">
    <property type="entry name" value="Homeodomain-like"/>
    <property type="match status" value="1"/>
</dbReference>
<feature type="region of interest" description="Disordered" evidence="13">
    <location>
        <begin position="1"/>
        <end position="21"/>
    </location>
</feature>
<evidence type="ECO:0000259" key="14">
    <source>
        <dbReference type="PROSITE" id="PS50071"/>
    </source>
</evidence>
<dbReference type="PROSITE" id="PS51042">
    <property type="entry name" value="CUT"/>
    <property type="match status" value="3"/>
</dbReference>
<accession>A0A7I8VYA2</accession>
<feature type="compositionally biased region" description="Pro residues" evidence="13">
    <location>
        <begin position="516"/>
        <end position="528"/>
    </location>
</feature>
<comment type="caution">
    <text evidence="16">The sequence shown here is derived from an EMBL/GenBank/DDBJ whole genome shotgun (WGS) entry which is preliminary data.</text>
</comment>
<keyword evidence="7 10" id="KW-0371">Homeobox</keyword>
<feature type="domain" description="CUT" evidence="15">
    <location>
        <begin position="541"/>
        <end position="628"/>
    </location>
</feature>
<feature type="domain" description="CUT" evidence="15">
    <location>
        <begin position="415"/>
        <end position="502"/>
    </location>
</feature>
<evidence type="ECO:0000256" key="10">
    <source>
        <dbReference type="PROSITE-ProRule" id="PRU00108"/>
    </source>
</evidence>
<feature type="DNA-binding region" description="Homeobox" evidence="10">
    <location>
        <begin position="662"/>
        <end position="721"/>
    </location>
</feature>
<feature type="compositionally biased region" description="Basic and acidic residues" evidence="13">
    <location>
        <begin position="812"/>
        <end position="824"/>
    </location>
</feature>
<feature type="compositionally biased region" description="Basic residues" evidence="13">
    <location>
        <begin position="802"/>
        <end position="811"/>
    </location>
</feature>
<evidence type="ECO:0000256" key="3">
    <source>
        <dbReference type="ARBA" id="ARBA00022737"/>
    </source>
</evidence>
<dbReference type="SMART" id="SM01109">
    <property type="entry name" value="CUT"/>
    <property type="match status" value="3"/>
</dbReference>
<reference evidence="16 17" key="1">
    <citation type="submission" date="2020-08" db="EMBL/GenBank/DDBJ databases">
        <authorList>
            <person name="Hejnol A."/>
        </authorList>
    </citation>
    <scope>NUCLEOTIDE SEQUENCE [LARGE SCALE GENOMIC DNA]</scope>
</reference>
<feature type="compositionally biased region" description="Low complexity" evidence="13">
    <location>
        <begin position="723"/>
        <end position="756"/>
    </location>
</feature>
<dbReference type="FunFam" id="1.10.260.40:FF:000027">
    <property type="entry name" value="Homeobox protein cut-like"/>
    <property type="match status" value="1"/>
</dbReference>
<feature type="compositionally biased region" description="Basic and acidic residues" evidence="13">
    <location>
        <begin position="319"/>
        <end position="346"/>
    </location>
</feature>
<dbReference type="PANTHER" id="PTHR14043">
    <property type="entry name" value="CCAAT DISPLACEMENT PROTEIN-RELATED"/>
    <property type="match status" value="1"/>
</dbReference>
<dbReference type="FunFam" id="1.10.260.40:FF:000010">
    <property type="entry name" value="Cut-like homeobox 1a"/>
    <property type="match status" value="1"/>
</dbReference>
<feature type="compositionally biased region" description="Acidic residues" evidence="13">
    <location>
        <begin position="782"/>
        <end position="792"/>
    </location>
</feature>
<evidence type="ECO:0000256" key="4">
    <source>
        <dbReference type="ARBA" id="ARBA00023015"/>
    </source>
</evidence>
<dbReference type="CDD" id="cd00086">
    <property type="entry name" value="homeodomain"/>
    <property type="match status" value="1"/>
</dbReference>
<dbReference type="SUPFAM" id="SSF46689">
    <property type="entry name" value="Homeodomain-like"/>
    <property type="match status" value="1"/>
</dbReference>
<evidence type="ECO:0000256" key="6">
    <source>
        <dbReference type="ARBA" id="ARBA00023125"/>
    </source>
</evidence>
<evidence type="ECO:0000256" key="11">
    <source>
        <dbReference type="RuleBase" id="RU000682"/>
    </source>
</evidence>
<dbReference type="AlphaFoldDB" id="A0A7I8VYA2"/>
<feature type="compositionally biased region" description="Polar residues" evidence="13">
    <location>
        <begin position="366"/>
        <end position="377"/>
    </location>
</feature>
<feature type="domain" description="Homeobox" evidence="14">
    <location>
        <begin position="660"/>
        <end position="720"/>
    </location>
</feature>
<dbReference type="SUPFAM" id="SSF47413">
    <property type="entry name" value="lambda repressor-like DNA-binding domains"/>
    <property type="match status" value="3"/>
</dbReference>
<evidence type="ECO:0000256" key="13">
    <source>
        <dbReference type="SAM" id="MobiDB-lite"/>
    </source>
</evidence>
<proteinExistence type="inferred from homology"/>
<protein>
    <recommendedName>
        <fullName evidence="12">Homeobox protein cut-like</fullName>
    </recommendedName>
</protein>
<dbReference type="Proteomes" id="UP000549394">
    <property type="component" value="Unassembled WGS sequence"/>
</dbReference>
<dbReference type="PANTHER" id="PTHR14043:SF2">
    <property type="entry name" value="HOMEOBOX PROTEIN CUT"/>
    <property type="match status" value="1"/>
</dbReference>
<feature type="region of interest" description="Disordered" evidence="13">
    <location>
        <begin position="508"/>
        <end position="547"/>
    </location>
</feature>
<comment type="subcellular location">
    <subcellularLocation>
        <location evidence="1 10 11">Nucleus</location>
    </subcellularLocation>
</comment>
<feature type="domain" description="CUT" evidence="15">
    <location>
        <begin position="101"/>
        <end position="188"/>
    </location>
</feature>
<evidence type="ECO:0000259" key="15">
    <source>
        <dbReference type="PROSITE" id="PS51042"/>
    </source>
</evidence>
<keyword evidence="6 10" id="KW-0238">DNA-binding</keyword>
<gene>
    <name evidence="16" type="ORF">DGYR_LOCUS8771</name>
</gene>
<keyword evidence="17" id="KW-1185">Reference proteome</keyword>
<organism evidence="16 17">
    <name type="scientific">Dimorphilus gyrociliatus</name>
    <dbReference type="NCBI Taxonomy" id="2664684"/>
    <lineage>
        <taxon>Eukaryota</taxon>
        <taxon>Metazoa</taxon>
        <taxon>Spiralia</taxon>
        <taxon>Lophotrochozoa</taxon>
        <taxon>Annelida</taxon>
        <taxon>Polychaeta</taxon>
        <taxon>Polychaeta incertae sedis</taxon>
        <taxon>Dinophilidae</taxon>
        <taxon>Dimorphilus</taxon>
    </lineage>
</organism>
<feature type="compositionally biased region" description="Pro residues" evidence="13">
    <location>
        <begin position="87"/>
        <end position="104"/>
    </location>
</feature>
<feature type="region of interest" description="Disordered" evidence="13">
    <location>
        <begin position="312"/>
        <end position="377"/>
    </location>
</feature>
<sequence>MNSGVKKESSTSQHQTPPAAVAPQAVVSQLNGFFPPPVSSLAPAALVPPAHHPAAALFFSPHLPPLLPPTHFGSIAPALLHDHLLRPPTPPTSVPSTAPPPSQSPPNDALDTADVAQKIREILSTHNIGQRLFAKHVLGLSQGTVSELLSKPKHWDKLTEKGRESYRKMHAWAASEKNVVELKAISPKKGSSPMMSNYRSEDAATEERIQKILSEAHHAMQAKHSQEKEQWNRSIVSSIYEQELAKLGENGKITNGVNSLSGQQYDAGEFTEQLVQRIYQEQLEKMIAHARKSGNVAQLNMYQAELLKVAQQVHAKGNSPHEDNKENLTDTKDEPTDLSIKKKEETLADSSPAERQSAFSIVRPESCQSNDSSSHNAMSPLQRMQNIANSLMNKGPNQGGTGGRPLKAVLPPITQEQFDKYSHIGTDELVKCVKETLSQFSISQRLFGENILGLSQGSVSDLLARPKPWHMLTQKGREPFIRMQMFLEDTESISKLVASQYRVPPEKLLRGSMGDEPPPPPPPPPPPQSTSSPAESDYRQSSSSVADSELDTLAITSKVKEVLTANNLGQKLFGEAILGLSQGSVSELLSKPKPWSMLSHKGREPFIKMHMWLQDPAKFDRLRLYQSETPAGKNSRKRKHQSAIISSNSNCCDNSASSSDNQKRPRVFFTEQQKETLRNAYASDPYPSQNVIENLANQLNVGQKTIVNWFHNHRMRAKQQQHSVSSPASSVSSSARTAAVDSDDAPSPASTASSSAGALTRPLNDAAQWLFPDFMPVKAEKAEEEEEIDEESSNMNVTVTKSNKRKAAKPKRVYERAEPERNGESWDDEDDVGSTSGLTVVAAC</sequence>
<feature type="region of interest" description="Disordered" evidence="13">
    <location>
        <begin position="717"/>
        <end position="759"/>
    </location>
</feature>
<feature type="region of interest" description="Disordered" evidence="13">
    <location>
        <begin position="778"/>
        <end position="844"/>
    </location>
</feature>
<dbReference type="GO" id="GO:0000981">
    <property type="term" value="F:DNA-binding transcription factor activity, RNA polymerase II-specific"/>
    <property type="evidence" value="ECO:0007669"/>
    <property type="project" value="TreeGrafter"/>
</dbReference>
<evidence type="ECO:0000256" key="1">
    <source>
        <dbReference type="ARBA" id="ARBA00004123"/>
    </source>
</evidence>
<dbReference type="GO" id="GO:0000977">
    <property type="term" value="F:RNA polymerase II transcription regulatory region sequence-specific DNA binding"/>
    <property type="evidence" value="ECO:0007669"/>
    <property type="project" value="TreeGrafter"/>
</dbReference>
<evidence type="ECO:0000256" key="2">
    <source>
        <dbReference type="ARBA" id="ARBA00008190"/>
    </source>
</evidence>
<dbReference type="SMART" id="SM00389">
    <property type="entry name" value="HOX"/>
    <property type="match status" value="1"/>
</dbReference>
<dbReference type="InterPro" id="IPR003350">
    <property type="entry name" value="CUT_dom"/>
</dbReference>
<feature type="compositionally biased region" description="Low complexity" evidence="13">
    <location>
        <begin position="642"/>
        <end position="660"/>
    </location>
</feature>
<dbReference type="SUPFAM" id="SSF101447">
    <property type="entry name" value="Formin homology 2 domain (FH2 domain)"/>
    <property type="match status" value="1"/>
</dbReference>
<dbReference type="InterPro" id="IPR009057">
    <property type="entry name" value="Homeodomain-like_sf"/>
</dbReference>
<evidence type="ECO:0000256" key="9">
    <source>
        <dbReference type="ARBA" id="ARBA00023242"/>
    </source>
</evidence>
<keyword evidence="3" id="KW-0677">Repeat</keyword>
<dbReference type="OrthoDB" id="10257567at2759"/>